<feature type="transmembrane region" description="Helical" evidence="1">
    <location>
        <begin position="50"/>
        <end position="74"/>
    </location>
</feature>
<feature type="transmembrane region" description="Helical" evidence="1">
    <location>
        <begin position="145"/>
        <end position="163"/>
    </location>
</feature>
<reference evidence="2 3" key="1">
    <citation type="submission" date="2020-08" db="EMBL/GenBank/DDBJ databases">
        <authorList>
            <person name="Hejnol A."/>
        </authorList>
    </citation>
    <scope>NUCLEOTIDE SEQUENCE [LARGE SCALE GENOMIC DNA]</scope>
</reference>
<keyword evidence="1" id="KW-1133">Transmembrane helix</keyword>
<comment type="caution">
    <text evidence="2">The sequence shown here is derived from an EMBL/GenBank/DDBJ whole genome shotgun (WGS) entry which is preliminary data.</text>
</comment>
<keyword evidence="1" id="KW-0812">Transmembrane</keyword>
<feature type="transmembrane region" description="Helical" evidence="1">
    <location>
        <begin position="113"/>
        <end position="133"/>
    </location>
</feature>
<dbReference type="EMBL" id="CAJFCJ010000028">
    <property type="protein sequence ID" value="CAD5125759.1"/>
    <property type="molecule type" value="Genomic_DNA"/>
</dbReference>
<keyword evidence="3" id="KW-1185">Reference proteome</keyword>
<proteinExistence type="predicted"/>
<feature type="transmembrane region" description="Helical" evidence="1">
    <location>
        <begin position="86"/>
        <end position="107"/>
    </location>
</feature>
<protein>
    <submittedName>
        <fullName evidence="2">Uncharacterized protein</fullName>
    </submittedName>
</protein>
<evidence type="ECO:0000256" key="1">
    <source>
        <dbReference type="SAM" id="Phobius"/>
    </source>
</evidence>
<dbReference type="PANTHER" id="PTHR19346">
    <property type="entry name" value="SUGAR PHOSPHATE TRANSPORTER DOMAIN-CONTAINING PROTEIN"/>
    <property type="match status" value="1"/>
</dbReference>
<gene>
    <name evidence="2" type="ORF">DGYR_LOCUS13083</name>
</gene>
<dbReference type="Proteomes" id="UP000549394">
    <property type="component" value="Unassembled WGS sequence"/>
</dbReference>
<evidence type="ECO:0000313" key="3">
    <source>
        <dbReference type="Proteomes" id="UP000549394"/>
    </source>
</evidence>
<sequence>MTGVAMLAYMHKSPSKMWAALLVVFSAAISSTYKVLYVRFSSPNSKSVGSVAFFLSGVGLCSLLSSWPIPLTLALTGVEPLNNPPYGLVAGTIALAVAATLFANIGSTLTYNVAVQAGLILSIGVAIILDAYYEQLDYRPMQIGAMVLIACSFIFDACINILFEYCNKVYCKDRIKKKQEKTESRNGLSYNR</sequence>
<evidence type="ECO:0000313" key="2">
    <source>
        <dbReference type="EMBL" id="CAD5125759.1"/>
    </source>
</evidence>
<name>A0A7I8WCA9_9ANNE</name>
<dbReference type="InterPro" id="IPR026505">
    <property type="entry name" value="Solute_c_fam_35_mem_F3/F4"/>
</dbReference>
<keyword evidence="1" id="KW-0472">Membrane</keyword>
<accession>A0A7I8WCA9</accession>
<organism evidence="2 3">
    <name type="scientific">Dimorphilus gyrociliatus</name>
    <dbReference type="NCBI Taxonomy" id="2664684"/>
    <lineage>
        <taxon>Eukaryota</taxon>
        <taxon>Metazoa</taxon>
        <taxon>Spiralia</taxon>
        <taxon>Lophotrochozoa</taxon>
        <taxon>Annelida</taxon>
        <taxon>Polychaeta</taxon>
        <taxon>Polychaeta incertae sedis</taxon>
        <taxon>Dinophilidae</taxon>
        <taxon>Dimorphilus</taxon>
    </lineage>
</organism>
<dbReference type="PANTHER" id="PTHR19346:SF4">
    <property type="entry name" value="SUGAR PHOSPHATE TRANSPORTER DOMAIN-CONTAINING PROTEIN"/>
    <property type="match status" value="1"/>
</dbReference>
<dbReference type="AlphaFoldDB" id="A0A7I8WCA9"/>